<comment type="caution">
    <text evidence="12">The sequence shown here is derived from an EMBL/GenBank/DDBJ whole genome shotgun (WGS) entry which is preliminary data.</text>
</comment>
<dbReference type="OrthoDB" id="671595at2759"/>
<dbReference type="PANTHER" id="PTHR11461">
    <property type="entry name" value="SERINE PROTEASE INHIBITOR, SERPIN"/>
    <property type="match status" value="1"/>
</dbReference>
<evidence type="ECO:0000256" key="9">
    <source>
        <dbReference type="ARBA" id="ARBA00073281"/>
    </source>
</evidence>
<dbReference type="InterPro" id="IPR042185">
    <property type="entry name" value="Serpin_sf_2"/>
</dbReference>
<evidence type="ECO:0000256" key="1">
    <source>
        <dbReference type="ARBA" id="ARBA00004496"/>
    </source>
</evidence>
<evidence type="ECO:0000313" key="12">
    <source>
        <dbReference type="EMBL" id="GCB77996.1"/>
    </source>
</evidence>
<gene>
    <name evidence="12" type="ORF">scyTo_0018541</name>
</gene>
<keyword evidence="5" id="KW-0722">Serine protease inhibitor</keyword>
<keyword evidence="6" id="KW-0007">Acetylation</keyword>
<dbReference type="Gene3D" id="3.30.497.10">
    <property type="entry name" value="Antithrombin, subunit I, domain 2"/>
    <property type="match status" value="1"/>
</dbReference>
<dbReference type="AlphaFoldDB" id="A0A401PY05"/>
<dbReference type="PANTHER" id="PTHR11461:SF204">
    <property type="entry name" value="SERPIN B6"/>
    <property type="match status" value="1"/>
</dbReference>
<dbReference type="SUPFAM" id="SSF56574">
    <property type="entry name" value="Serpins"/>
    <property type="match status" value="1"/>
</dbReference>
<comment type="subunit">
    <text evidence="7">Forms a complex with the monomeric form of beta-tryptase.</text>
</comment>
<dbReference type="SMART" id="SM00093">
    <property type="entry name" value="SERPIN"/>
    <property type="match status" value="1"/>
</dbReference>
<dbReference type="Gene3D" id="2.30.39.10">
    <property type="entry name" value="Alpha-1-antitrypsin, domain 1"/>
    <property type="match status" value="1"/>
</dbReference>
<evidence type="ECO:0000256" key="2">
    <source>
        <dbReference type="ARBA" id="ARBA00006426"/>
    </source>
</evidence>
<keyword evidence="3" id="KW-0963">Cytoplasm</keyword>
<dbReference type="InterPro" id="IPR023796">
    <property type="entry name" value="Serpin_dom"/>
</dbReference>
<name>A0A401PY05_SCYTO</name>
<dbReference type="GO" id="GO:0005615">
    <property type="term" value="C:extracellular space"/>
    <property type="evidence" value="ECO:0007669"/>
    <property type="project" value="InterPro"/>
</dbReference>
<dbReference type="InterPro" id="IPR036186">
    <property type="entry name" value="Serpin_sf"/>
</dbReference>
<proteinExistence type="inferred from homology"/>
<feature type="domain" description="Serpin" evidence="11">
    <location>
        <begin position="29"/>
        <end position="394"/>
    </location>
</feature>
<dbReference type="GO" id="GO:0004867">
    <property type="term" value="F:serine-type endopeptidase inhibitor activity"/>
    <property type="evidence" value="ECO:0007669"/>
    <property type="project" value="UniProtKB-KW"/>
</dbReference>
<evidence type="ECO:0000256" key="10">
    <source>
        <dbReference type="ARBA" id="ARBA00079383"/>
    </source>
</evidence>
<evidence type="ECO:0000256" key="6">
    <source>
        <dbReference type="ARBA" id="ARBA00022990"/>
    </source>
</evidence>
<dbReference type="PROSITE" id="PS00284">
    <property type="entry name" value="SERPIN"/>
    <property type="match status" value="1"/>
</dbReference>
<evidence type="ECO:0000256" key="8">
    <source>
        <dbReference type="ARBA" id="ARBA00039202"/>
    </source>
</evidence>
<dbReference type="OMA" id="RVAHKCF"/>
<evidence type="ECO:0000259" key="11">
    <source>
        <dbReference type="SMART" id="SM00093"/>
    </source>
</evidence>
<comment type="subcellular location">
    <subcellularLocation>
        <location evidence="1">Cytoplasm</location>
    </subcellularLocation>
</comment>
<reference evidence="12 13" key="1">
    <citation type="journal article" date="2018" name="Nat. Ecol. Evol.">
        <title>Shark genomes provide insights into elasmobranch evolution and the origin of vertebrates.</title>
        <authorList>
            <person name="Hara Y"/>
            <person name="Yamaguchi K"/>
            <person name="Onimaru K"/>
            <person name="Kadota M"/>
            <person name="Koyanagi M"/>
            <person name="Keeley SD"/>
            <person name="Tatsumi K"/>
            <person name="Tanaka K"/>
            <person name="Motone F"/>
            <person name="Kageyama Y"/>
            <person name="Nozu R"/>
            <person name="Adachi N"/>
            <person name="Nishimura O"/>
            <person name="Nakagawa R"/>
            <person name="Tanegashima C"/>
            <person name="Kiyatake I"/>
            <person name="Matsumoto R"/>
            <person name="Murakumo K"/>
            <person name="Nishida K"/>
            <person name="Terakita A"/>
            <person name="Kuratani S"/>
            <person name="Sato K"/>
            <person name="Hyodo S Kuraku.S."/>
        </authorList>
    </citation>
    <scope>NUCLEOTIDE SEQUENCE [LARGE SCALE GENOMIC DNA]</scope>
</reference>
<dbReference type="InterPro" id="IPR000215">
    <property type="entry name" value="Serpin_fam"/>
</dbReference>
<dbReference type="InterPro" id="IPR000240">
    <property type="entry name" value="Serpin_B9/Maspin"/>
</dbReference>
<dbReference type="Pfam" id="PF00079">
    <property type="entry name" value="Serpin"/>
    <property type="match status" value="1"/>
</dbReference>
<comment type="similarity">
    <text evidence="2">Belongs to the serpin family. Ov-serpin subfamily.</text>
</comment>
<protein>
    <recommendedName>
        <fullName evidence="9">Leukocyte elastase inhibitor</fullName>
    </recommendedName>
    <alternativeName>
        <fullName evidence="10">Serpin B1</fullName>
    </alternativeName>
    <alternativeName>
        <fullName evidence="8">Serpin B6</fullName>
    </alternativeName>
</protein>
<sequence>MLCSLCCCQSPRSRLGMDLLSASNGKFAVDLFKQLNKDDTNGNIFVSPFSISAALAMVYLGAKGNTAAQMAEVLAFDKVQDLHSEFQKLQATINQPSANYLLKLANRLYGAKTYTFLEDFIVSTLKYYQAELAAVDFVSASEEARQQINSWTEAQTEGKIKNLLAEGTVDGLTKLVLVNAIYFKGNWERKFQEQNTYEGEFRINQNETKPVQMMRQKAKFNMAYISEIKAKVLELPYVESELSMIVLLPDRDDNSDGLQNLQNRLTFDKLMDWTNPEKMDNMEVKVVLPKFRLEEKYDLKSTLTLMGMADAFSQSQANFSGMAEKNDLVLSKVVHKAFVEVNEEGTEAAAATAAIVMLRCAMVTPEFVADHPFLFFIRHNKTRSILFFGKLASP</sequence>
<dbReference type="Proteomes" id="UP000288216">
    <property type="component" value="Unassembled WGS sequence"/>
</dbReference>
<dbReference type="FunFam" id="3.30.497.10:FF:000001">
    <property type="entry name" value="Serine protease inhibitor"/>
    <property type="match status" value="1"/>
</dbReference>
<dbReference type="FunFam" id="2.30.39.10:FF:000014">
    <property type="entry name" value="Serpin family B member 9"/>
    <property type="match status" value="1"/>
</dbReference>
<dbReference type="STRING" id="75743.A0A401PY05"/>
<evidence type="ECO:0000313" key="13">
    <source>
        <dbReference type="Proteomes" id="UP000288216"/>
    </source>
</evidence>
<dbReference type="InterPro" id="IPR023795">
    <property type="entry name" value="Serpin_CS"/>
</dbReference>
<evidence type="ECO:0000256" key="5">
    <source>
        <dbReference type="ARBA" id="ARBA00022900"/>
    </source>
</evidence>
<keyword evidence="4" id="KW-0646">Protease inhibitor</keyword>
<evidence type="ECO:0000256" key="3">
    <source>
        <dbReference type="ARBA" id="ARBA00022490"/>
    </source>
</evidence>
<organism evidence="12 13">
    <name type="scientific">Scyliorhinus torazame</name>
    <name type="common">Cloudy catshark</name>
    <name type="synonym">Catulus torazame</name>
    <dbReference type="NCBI Taxonomy" id="75743"/>
    <lineage>
        <taxon>Eukaryota</taxon>
        <taxon>Metazoa</taxon>
        <taxon>Chordata</taxon>
        <taxon>Craniata</taxon>
        <taxon>Vertebrata</taxon>
        <taxon>Chondrichthyes</taxon>
        <taxon>Elasmobranchii</taxon>
        <taxon>Galeomorphii</taxon>
        <taxon>Galeoidea</taxon>
        <taxon>Carcharhiniformes</taxon>
        <taxon>Scyliorhinidae</taxon>
        <taxon>Scyliorhinus</taxon>
    </lineage>
</organism>
<accession>A0A401PY05</accession>
<dbReference type="InterPro" id="IPR042178">
    <property type="entry name" value="Serpin_sf_1"/>
</dbReference>
<dbReference type="CDD" id="cd19956">
    <property type="entry name" value="serpinB"/>
    <property type="match status" value="1"/>
</dbReference>
<keyword evidence="13" id="KW-1185">Reference proteome</keyword>
<dbReference type="PRINTS" id="PR00676">
    <property type="entry name" value="MASPIN"/>
</dbReference>
<dbReference type="EMBL" id="BFAA01013018">
    <property type="protein sequence ID" value="GCB77996.1"/>
    <property type="molecule type" value="Genomic_DNA"/>
</dbReference>
<evidence type="ECO:0000256" key="4">
    <source>
        <dbReference type="ARBA" id="ARBA00022690"/>
    </source>
</evidence>
<evidence type="ECO:0000256" key="7">
    <source>
        <dbReference type="ARBA" id="ARBA00038828"/>
    </source>
</evidence>
<dbReference type="GO" id="GO:0005737">
    <property type="term" value="C:cytoplasm"/>
    <property type="evidence" value="ECO:0007669"/>
    <property type="project" value="UniProtKB-SubCell"/>
</dbReference>